<organism evidence="2 3">
    <name type="scientific">Caenorhabditis tropicalis</name>
    <dbReference type="NCBI Taxonomy" id="1561998"/>
    <lineage>
        <taxon>Eukaryota</taxon>
        <taxon>Metazoa</taxon>
        <taxon>Ecdysozoa</taxon>
        <taxon>Nematoda</taxon>
        <taxon>Chromadorea</taxon>
        <taxon>Rhabditida</taxon>
        <taxon>Rhabditina</taxon>
        <taxon>Rhabditomorpha</taxon>
        <taxon>Rhabditoidea</taxon>
        <taxon>Rhabditidae</taxon>
        <taxon>Peloderinae</taxon>
        <taxon>Caenorhabditis</taxon>
    </lineage>
</organism>
<keyword evidence="2" id="KW-1185">Reference proteome</keyword>
<dbReference type="WBParaSite" id="Csp11.Scaffold552.g3659.t2">
    <property type="protein sequence ID" value="Csp11.Scaffold552.g3659.t2"/>
    <property type="gene ID" value="Csp11.Scaffold552.g3659"/>
</dbReference>
<proteinExistence type="predicted"/>
<dbReference type="Proteomes" id="UP000095282">
    <property type="component" value="Unplaced"/>
</dbReference>
<accession>A0A1I7T974</accession>
<sequence>MNLKMSDTVDKKKATLETRILESSNIQERSEAKRTHNLAQMRQELASLSDKKSEFLRAQKRASLFVDSRRIGAPSVMNEFSTAFKKACSLPLENVEEQKSLIEDIVKESIVIEWPRTFPGVYTDQQETELDFAPLIHRARNVVKCRTSHPTMRVKIFAISEGNEMACPQVIEAFYRASLVKLNGEPLDQKFRQVAGKMILTQREGIAATKSAEQSGAVVNSEGKLLCSQSSSHAQILIFANQLNEPGVRTTSLKYENGFLCATFPEMGVTLNSMVDRRQLSTRYAVQVEVHINIDNRIIVVHSIVSHPFLIAITNDQTEPLLQSIFWNRLLNCDQHESSDYFPEKNLLPWGTLRQALQAFIKSQVPQARFLTDFELRHVQTMLLLPRVLRCASLNDIQLLEINMFGSIGNQQRDLHEEMKRLRNRLLNEPVLDTFLIDRKEFIIEKCVSILDMSTELTHTTWQWLHRTSEMIQDVGHKLCPSPACDKKSSKTKKQMAASEDYQTVISLFNKGFLTLCSTQKAAVSFGSIERNSSILMRFCDENVGHFSICYGLENGKPKIGSISAEQVKDFKQGLPEMLIDEHFPSKYHNLIRLNLEEDDETAHAVSVRKQEIFHNYRTERRSVESVSIMDDETNRVDVLSGALLARQTPSPQNSNQSPNFDINSFSNSNSQLASSIFPLLHSLSSNLDISSLLKNFNSSNEENDPENDHSDTSGDDVPSSSMVSLLQRSESQGEEDMNETGNIAQLLLKQYQ</sequence>
<evidence type="ECO:0000313" key="3">
    <source>
        <dbReference type="WBParaSite" id="Csp11.Scaffold552.g3659.t2"/>
    </source>
</evidence>
<dbReference type="eggNOG" id="ENOG502SIKY">
    <property type="taxonomic scope" value="Eukaryota"/>
</dbReference>
<name>A0A1I7T974_9PELO</name>
<evidence type="ECO:0000256" key="1">
    <source>
        <dbReference type="SAM" id="MobiDB-lite"/>
    </source>
</evidence>
<feature type="region of interest" description="Disordered" evidence="1">
    <location>
        <begin position="699"/>
        <end position="742"/>
    </location>
</feature>
<dbReference type="AlphaFoldDB" id="A0A1I7T974"/>
<evidence type="ECO:0000313" key="2">
    <source>
        <dbReference type="Proteomes" id="UP000095282"/>
    </source>
</evidence>
<reference evidence="3" key="1">
    <citation type="submission" date="2016-11" db="UniProtKB">
        <authorList>
            <consortium name="WormBaseParasite"/>
        </authorList>
    </citation>
    <scope>IDENTIFICATION</scope>
</reference>
<protein>
    <submittedName>
        <fullName evidence="3">Cell cycle regulator Mat89Bb</fullName>
    </submittedName>
</protein>
<feature type="compositionally biased region" description="Polar residues" evidence="1">
    <location>
        <begin position="719"/>
        <end position="731"/>
    </location>
</feature>